<accession>A0A326RLJ0</accession>
<name>A0A326RLJ0_9BACT</name>
<keyword evidence="1" id="KW-1133">Transmembrane helix</keyword>
<keyword evidence="1" id="KW-0472">Membrane</keyword>
<gene>
    <name evidence="2" type="ORF">CLV31_113109</name>
</gene>
<evidence type="ECO:0000313" key="2">
    <source>
        <dbReference type="EMBL" id="PZV79793.1"/>
    </source>
</evidence>
<feature type="transmembrane region" description="Helical" evidence="1">
    <location>
        <begin position="6"/>
        <end position="26"/>
    </location>
</feature>
<reference evidence="2 3" key="1">
    <citation type="submission" date="2018-06" db="EMBL/GenBank/DDBJ databases">
        <title>Genomic Encyclopedia of Archaeal and Bacterial Type Strains, Phase II (KMG-II): from individual species to whole genera.</title>
        <authorList>
            <person name="Goeker M."/>
        </authorList>
    </citation>
    <scope>NUCLEOTIDE SEQUENCE [LARGE SCALE GENOMIC DNA]</scope>
    <source>
        <strain evidence="2 3">T4</strain>
    </source>
</reference>
<evidence type="ECO:0000313" key="3">
    <source>
        <dbReference type="Proteomes" id="UP000248917"/>
    </source>
</evidence>
<dbReference type="AlphaFoldDB" id="A0A326RLJ0"/>
<evidence type="ECO:0000256" key="1">
    <source>
        <dbReference type="SAM" id="Phobius"/>
    </source>
</evidence>
<protein>
    <submittedName>
        <fullName evidence="2">Nitrogen fixation protein FixH</fullName>
    </submittedName>
</protein>
<dbReference type="Pfam" id="PF05751">
    <property type="entry name" value="FixH"/>
    <property type="match status" value="1"/>
</dbReference>
<dbReference type="RefSeq" id="WP_111394075.1">
    <property type="nucleotide sequence ID" value="NZ_JBKBOX010000022.1"/>
</dbReference>
<keyword evidence="1" id="KW-0812">Transmembrane</keyword>
<dbReference type="OrthoDB" id="1493774at2"/>
<dbReference type="InterPro" id="IPR008620">
    <property type="entry name" value="FixH"/>
</dbReference>
<comment type="caution">
    <text evidence="2">The sequence shown here is derived from an EMBL/GenBank/DDBJ whole genome shotgun (WGS) entry which is preliminary data.</text>
</comment>
<sequence>MDWGKGILLTIIAFVGFILTLVVISVRQDDIHLVTENYYEKEIKYQDHIEREKSAAALDREVLVFDLASKSMILDLPVGAKGSLQLFRPSDARLDQILPLDIKSEGKTTIPLEKLKSGYWRVQLTWTENGVDFYEESKITL</sequence>
<dbReference type="EMBL" id="QKTX01000013">
    <property type="protein sequence ID" value="PZV79793.1"/>
    <property type="molecule type" value="Genomic_DNA"/>
</dbReference>
<dbReference type="Proteomes" id="UP000248917">
    <property type="component" value="Unassembled WGS sequence"/>
</dbReference>
<proteinExistence type="predicted"/>
<keyword evidence="3" id="KW-1185">Reference proteome</keyword>
<organism evidence="2 3">
    <name type="scientific">Algoriphagus aquaeductus</name>
    <dbReference type="NCBI Taxonomy" id="475299"/>
    <lineage>
        <taxon>Bacteria</taxon>
        <taxon>Pseudomonadati</taxon>
        <taxon>Bacteroidota</taxon>
        <taxon>Cytophagia</taxon>
        <taxon>Cytophagales</taxon>
        <taxon>Cyclobacteriaceae</taxon>
        <taxon>Algoriphagus</taxon>
    </lineage>
</organism>